<keyword evidence="3" id="KW-1185">Reference proteome</keyword>
<sequence>MGKYLKVIDTSSIVKQNYFKLVFFRGRQVKGKVPLFKWIWLCFVEVLFGEEILESLVTTSSLSGSPEDEDVEGKHGYPQQLNLHIPVGLFTSFFRGQILQVLYYKYYLQYLFIEPLADPLINEAVGAIDVSRVRFRLRKSLLYLVIAFRRVYVLIALLTNFSLNVLVYFVTESFEVAFISALLLEVARRLIKL</sequence>
<keyword evidence="1" id="KW-0472">Membrane</keyword>
<protein>
    <submittedName>
        <fullName evidence="2">Uncharacterized protein</fullName>
    </submittedName>
</protein>
<gene>
    <name evidence="2" type="ORF">Ga0061065_11110</name>
</gene>
<dbReference type="RefSeq" id="WP_055463999.1">
    <property type="nucleotide sequence ID" value="NZ_CYHG01000011.1"/>
</dbReference>
<accession>A0A0K6IQ25</accession>
<evidence type="ECO:0000313" key="2">
    <source>
        <dbReference type="EMBL" id="CUB05422.1"/>
    </source>
</evidence>
<dbReference type="STRING" id="1137284.GCA_001418205_02950"/>
<evidence type="ECO:0000313" key="3">
    <source>
        <dbReference type="Proteomes" id="UP000182769"/>
    </source>
</evidence>
<evidence type="ECO:0000256" key="1">
    <source>
        <dbReference type="SAM" id="Phobius"/>
    </source>
</evidence>
<dbReference type="OrthoDB" id="7062469at2"/>
<reference evidence="3" key="1">
    <citation type="submission" date="2015-08" db="EMBL/GenBank/DDBJ databases">
        <authorList>
            <person name="Varghese N."/>
        </authorList>
    </citation>
    <scope>NUCLEOTIDE SEQUENCE [LARGE SCALE GENOMIC DNA]</scope>
    <source>
        <strain evidence="3">JCM 18476</strain>
    </source>
</reference>
<dbReference type="Proteomes" id="UP000182769">
    <property type="component" value="Unassembled WGS sequence"/>
</dbReference>
<organism evidence="2 3">
    <name type="scientific">Marinomonas fungiae</name>
    <dbReference type="NCBI Taxonomy" id="1137284"/>
    <lineage>
        <taxon>Bacteria</taxon>
        <taxon>Pseudomonadati</taxon>
        <taxon>Pseudomonadota</taxon>
        <taxon>Gammaproteobacteria</taxon>
        <taxon>Oceanospirillales</taxon>
        <taxon>Oceanospirillaceae</taxon>
        <taxon>Marinomonas</taxon>
    </lineage>
</organism>
<name>A0A0K6IQ25_9GAMM</name>
<proteinExistence type="predicted"/>
<feature type="transmembrane region" description="Helical" evidence="1">
    <location>
        <begin position="165"/>
        <end position="184"/>
    </location>
</feature>
<keyword evidence="1" id="KW-0812">Transmembrane</keyword>
<keyword evidence="1" id="KW-1133">Transmembrane helix</keyword>
<dbReference type="EMBL" id="CYHG01000011">
    <property type="protein sequence ID" value="CUB05422.1"/>
    <property type="molecule type" value="Genomic_DNA"/>
</dbReference>
<feature type="transmembrane region" description="Helical" evidence="1">
    <location>
        <begin position="141"/>
        <end position="159"/>
    </location>
</feature>
<dbReference type="AlphaFoldDB" id="A0A0K6IQ25"/>